<dbReference type="InterPro" id="IPR013563">
    <property type="entry name" value="Oligopep_ABC_C"/>
</dbReference>
<evidence type="ECO:0000313" key="10">
    <source>
        <dbReference type="Proteomes" id="UP000641206"/>
    </source>
</evidence>
<gene>
    <name evidence="9" type="primary">oppD</name>
    <name evidence="9" type="ORF">GCM10011346_23180</name>
</gene>
<evidence type="ECO:0000313" key="9">
    <source>
        <dbReference type="EMBL" id="GGP11354.1"/>
    </source>
</evidence>
<evidence type="ECO:0000256" key="5">
    <source>
        <dbReference type="ARBA" id="ARBA00022741"/>
    </source>
</evidence>
<dbReference type="Pfam" id="PF08352">
    <property type="entry name" value="oligo_HPY"/>
    <property type="match status" value="1"/>
</dbReference>
<dbReference type="Proteomes" id="UP000641206">
    <property type="component" value="Unassembled WGS sequence"/>
</dbReference>
<keyword evidence="3" id="KW-0813">Transport</keyword>
<organism evidence="9 10">
    <name type="scientific">Oceanobacillus neutriphilus</name>
    <dbReference type="NCBI Taxonomy" id="531815"/>
    <lineage>
        <taxon>Bacteria</taxon>
        <taxon>Bacillati</taxon>
        <taxon>Bacillota</taxon>
        <taxon>Bacilli</taxon>
        <taxon>Bacillales</taxon>
        <taxon>Bacillaceae</taxon>
        <taxon>Oceanobacillus</taxon>
    </lineage>
</organism>
<comment type="subcellular location">
    <subcellularLocation>
        <location evidence="1">Cell membrane</location>
        <topology evidence="1">Peripheral membrane protein</topology>
    </subcellularLocation>
</comment>
<evidence type="ECO:0000256" key="2">
    <source>
        <dbReference type="ARBA" id="ARBA00005417"/>
    </source>
</evidence>
<comment type="caution">
    <text evidence="9">The sequence shown here is derived from an EMBL/GenBank/DDBJ whole genome shotgun (WGS) entry which is preliminary data.</text>
</comment>
<dbReference type="RefSeq" id="WP_188734595.1">
    <property type="nucleotide sequence ID" value="NZ_BMLW01000006.1"/>
</dbReference>
<dbReference type="InterPro" id="IPR017871">
    <property type="entry name" value="ABC_transporter-like_CS"/>
</dbReference>
<dbReference type="InterPro" id="IPR003593">
    <property type="entry name" value="AAA+_ATPase"/>
</dbReference>
<evidence type="ECO:0000256" key="4">
    <source>
        <dbReference type="ARBA" id="ARBA00022475"/>
    </source>
</evidence>
<dbReference type="SUPFAM" id="SSF52540">
    <property type="entry name" value="P-loop containing nucleoside triphosphate hydrolases"/>
    <property type="match status" value="1"/>
</dbReference>
<dbReference type="PANTHER" id="PTHR43297:SF2">
    <property type="entry name" value="DIPEPTIDE TRANSPORT ATP-BINDING PROTEIN DPPD"/>
    <property type="match status" value="1"/>
</dbReference>
<dbReference type="InterPro" id="IPR050388">
    <property type="entry name" value="ABC_Ni/Peptide_Import"/>
</dbReference>
<dbReference type="GO" id="GO:0005524">
    <property type="term" value="F:ATP binding"/>
    <property type="evidence" value="ECO:0007669"/>
    <property type="project" value="UniProtKB-KW"/>
</dbReference>
<keyword evidence="4" id="KW-1003">Cell membrane</keyword>
<keyword evidence="7" id="KW-0472">Membrane</keyword>
<dbReference type="InterPro" id="IPR003439">
    <property type="entry name" value="ABC_transporter-like_ATP-bd"/>
</dbReference>
<proteinExistence type="inferred from homology"/>
<evidence type="ECO:0000259" key="8">
    <source>
        <dbReference type="PROSITE" id="PS50893"/>
    </source>
</evidence>
<dbReference type="PROSITE" id="PS50893">
    <property type="entry name" value="ABC_TRANSPORTER_2"/>
    <property type="match status" value="1"/>
</dbReference>
<dbReference type="InterPro" id="IPR027417">
    <property type="entry name" value="P-loop_NTPase"/>
</dbReference>
<keyword evidence="5" id="KW-0547">Nucleotide-binding</keyword>
<dbReference type="PANTHER" id="PTHR43297">
    <property type="entry name" value="OLIGOPEPTIDE TRANSPORT ATP-BINDING PROTEIN APPD"/>
    <property type="match status" value="1"/>
</dbReference>
<sequence length="348" mass="38464">MTGAPDTSYDNILEIKNLQTSFFTKDLEVKAVDGVSFSIPKGKVLGVVGESGSGKSITSLSILRLIEEPGKVKGGEILFKGENLLNKSEAQMRKIRGNEISMIFQEPMTSLNPTFTVGQQIGESFRIHQGLSKKEAKKKSVDMLKLVGIPSPEKRVDQYPFELSGGMRQRVMIAIALACNPDLLIADEPTTALDVTIQAQILDLMKDLQKKLDMGILLITHDLGVVAETCDYVAVMYCGKVVEFTDKKTLFTEPKHPYTVGLMESIPQYDQDVEGDLAVIKGSVPSPADMPKGCRFAPRCPFATDLCRNKLPDLETDEDGNQIRCWIYSDEWDGDPEVNVYERSESTS</sequence>
<evidence type="ECO:0000256" key="1">
    <source>
        <dbReference type="ARBA" id="ARBA00004202"/>
    </source>
</evidence>
<dbReference type="CDD" id="cd03257">
    <property type="entry name" value="ABC_NikE_OppD_transporters"/>
    <property type="match status" value="1"/>
</dbReference>
<reference evidence="10" key="1">
    <citation type="journal article" date="2019" name="Int. J. Syst. Evol. Microbiol.">
        <title>The Global Catalogue of Microorganisms (GCM) 10K type strain sequencing project: providing services to taxonomists for standard genome sequencing and annotation.</title>
        <authorList>
            <consortium name="The Broad Institute Genomics Platform"/>
            <consortium name="The Broad Institute Genome Sequencing Center for Infectious Disease"/>
            <person name="Wu L."/>
            <person name="Ma J."/>
        </authorList>
    </citation>
    <scope>NUCLEOTIDE SEQUENCE [LARGE SCALE GENOMIC DNA]</scope>
    <source>
        <strain evidence="10">CGMCC 1.7693</strain>
    </source>
</reference>
<dbReference type="SMART" id="SM00382">
    <property type="entry name" value="AAA"/>
    <property type="match status" value="1"/>
</dbReference>
<name>A0ABQ2NV77_9BACI</name>
<dbReference type="PROSITE" id="PS00211">
    <property type="entry name" value="ABC_TRANSPORTER_1"/>
    <property type="match status" value="1"/>
</dbReference>
<evidence type="ECO:0000256" key="7">
    <source>
        <dbReference type="ARBA" id="ARBA00023136"/>
    </source>
</evidence>
<comment type="similarity">
    <text evidence="2">Belongs to the ABC transporter superfamily.</text>
</comment>
<dbReference type="EMBL" id="BMLW01000006">
    <property type="protein sequence ID" value="GGP11354.1"/>
    <property type="molecule type" value="Genomic_DNA"/>
</dbReference>
<evidence type="ECO:0000256" key="6">
    <source>
        <dbReference type="ARBA" id="ARBA00022840"/>
    </source>
</evidence>
<keyword evidence="10" id="KW-1185">Reference proteome</keyword>
<dbReference type="NCBIfam" id="TIGR01727">
    <property type="entry name" value="oligo_HPY"/>
    <property type="match status" value="1"/>
</dbReference>
<feature type="domain" description="ABC transporter" evidence="8">
    <location>
        <begin position="13"/>
        <end position="263"/>
    </location>
</feature>
<evidence type="ECO:0000256" key="3">
    <source>
        <dbReference type="ARBA" id="ARBA00022448"/>
    </source>
</evidence>
<dbReference type="Gene3D" id="3.40.50.300">
    <property type="entry name" value="P-loop containing nucleotide triphosphate hydrolases"/>
    <property type="match status" value="1"/>
</dbReference>
<keyword evidence="6 9" id="KW-0067">ATP-binding</keyword>
<protein>
    <submittedName>
        <fullName evidence="9">Peptide ABC transporter ATP-binding protein</fullName>
    </submittedName>
</protein>
<accession>A0ABQ2NV77</accession>
<dbReference type="Pfam" id="PF00005">
    <property type="entry name" value="ABC_tran"/>
    <property type="match status" value="1"/>
</dbReference>